<dbReference type="GeneID" id="93760316"/>
<evidence type="ECO:0000313" key="3">
    <source>
        <dbReference type="Proteomes" id="UP001432071"/>
    </source>
</evidence>
<reference evidence="2" key="1">
    <citation type="submission" date="2022-10" db="EMBL/GenBank/DDBJ databases">
        <title>The complete genomes of actinobacterial strains from the NBC collection.</title>
        <authorList>
            <person name="Joergensen T.S."/>
            <person name="Alvarez Arevalo M."/>
            <person name="Sterndorff E.B."/>
            <person name="Faurdal D."/>
            <person name="Vuksanovic O."/>
            <person name="Mourched A.-S."/>
            <person name="Charusanti P."/>
            <person name="Shaw S."/>
            <person name="Blin K."/>
            <person name="Weber T."/>
        </authorList>
    </citation>
    <scope>NUCLEOTIDE SEQUENCE</scope>
    <source>
        <strain evidence="2">NBC_00302</strain>
    </source>
</reference>
<organism evidence="2 3">
    <name type="scientific">Streptomyces bobili</name>
    <dbReference type="NCBI Taxonomy" id="67280"/>
    <lineage>
        <taxon>Bacteria</taxon>
        <taxon>Bacillati</taxon>
        <taxon>Actinomycetota</taxon>
        <taxon>Actinomycetes</taxon>
        <taxon>Kitasatosporales</taxon>
        <taxon>Streptomycetaceae</taxon>
        <taxon>Streptomyces</taxon>
    </lineage>
</organism>
<keyword evidence="1" id="KW-0472">Membrane</keyword>
<dbReference type="EMBL" id="CP108038">
    <property type="protein sequence ID" value="WUN85484.1"/>
    <property type="molecule type" value="Genomic_DNA"/>
</dbReference>
<evidence type="ECO:0000256" key="1">
    <source>
        <dbReference type="SAM" id="Phobius"/>
    </source>
</evidence>
<keyword evidence="1" id="KW-1133">Transmembrane helix</keyword>
<evidence type="ECO:0008006" key="4">
    <source>
        <dbReference type="Google" id="ProtNLM"/>
    </source>
</evidence>
<keyword evidence="3" id="KW-1185">Reference proteome</keyword>
<dbReference type="RefSeq" id="WP_328734207.1">
    <property type="nucleotide sequence ID" value="NZ_CP108038.1"/>
</dbReference>
<sequence length="87" mass="9377">MTRFPLCGVLKQFILFALFVVIIDLFSPLFRACFPAGRTRRALAVGREAPAHGPRPGTSVDLCGDVMCGTPAGPPVRPGTEFFLRTA</sequence>
<name>A0ABZ1QS21_9ACTN</name>
<protein>
    <recommendedName>
        <fullName evidence="4">Secreted protein</fullName>
    </recommendedName>
</protein>
<keyword evidence="1" id="KW-0812">Transmembrane</keyword>
<evidence type="ECO:0000313" key="2">
    <source>
        <dbReference type="EMBL" id="WUN85484.1"/>
    </source>
</evidence>
<feature type="transmembrane region" description="Helical" evidence="1">
    <location>
        <begin position="12"/>
        <end position="34"/>
    </location>
</feature>
<dbReference type="Proteomes" id="UP001432071">
    <property type="component" value="Chromosome"/>
</dbReference>
<gene>
    <name evidence="2" type="ORF">OHT53_05095</name>
</gene>
<accession>A0ABZ1QS21</accession>
<proteinExistence type="predicted"/>